<feature type="domain" description="SnoaL-like" evidence="2">
    <location>
        <begin position="42"/>
        <end position="141"/>
    </location>
</feature>
<organism evidence="3 4">
    <name type="scientific">Cymbomonas tetramitiformis</name>
    <dbReference type="NCBI Taxonomy" id="36881"/>
    <lineage>
        <taxon>Eukaryota</taxon>
        <taxon>Viridiplantae</taxon>
        <taxon>Chlorophyta</taxon>
        <taxon>Pyramimonadophyceae</taxon>
        <taxon>Pyramimonadales</taxon>
        <taxon>Pyramimonadaceae</taxon>
        <taxon>Cymbomonas</taxon>
    </lineage>
</organism>
<sequence>MENRLHNVSRGGIVLFLLALALAAYGASIKVANKTSAMDKLAEQYFEVWNQHDVEGLKGLLAPDASLRDWDVSVSGADKVAEANAGIFKAVPGISIEVLKCHPSPTTNTVSCEIIVHLNKEKGEKLLVTDVIEYTAEGKILAVRAYKG</sequence>
<dbReference type="Gene3D" id="3.10.450.50">
    <property type="match status" value="1"/>
</dbReference>
<feature type="chain" id="PRO_5042205397" description="SnoaL-like domain-containing protein" evidence="1">
    <location>
        <begin position="24"/>
        <end position="148"/>
    </location>
</feature>
<keyword evidence="4" id="KW-1185">Reference proteome</keyword>
<dbReference type="EMBL" id="LGRX02026834">
    <property type="protein sequence ID" value="KAK3250230.1"/>
    <property type="molecule type" value="Genomic_DNA"/>
</dbReference>
<dbReference type="InterPro" id="IPR037401">
    <property type="entry name" value="SnoaL-like"/>
</dbReference>
<evidence type="ECO:0000256" key="1">
    <source>
        <dbReference type="SAM" id="SignalP"/>
    </source>
</evidence>
<reference evidence="3 4" key="1">
    <citation type="journal article" date="2015" name="Genome Biol. Evol.">
        <title>Comparative Genomics of a Bacterivorous Green Alga Reveals Evolutionary Causalities and Consequences of Phago-Mixotrophic Mode of Nutrition.</title>
        <authorList>
            <person name="Burns J.A."/>
            <person name="Paasch A."/>
            <person name="Narechania A."/>
            <person name="Kim E."/>
        </authorList>
    </citation>
    <scope>NUCLEOTIDE SEQUENCE [LARGE SCALE GENOMIC DNA]</scope>
    <source>
        <strain evidence="3 4">PLY_AMNH</strain>
    </source>
</reference>
<proteinExistence type="predicted"/>
<dbReference type="AlphaFoldDB" id="A0AAE0CA91"/>
<dbReference type="InterPro" id="IPR032710">
    <property type="entry name" value="NTF2-like_dom_sf"/>
</dbReference>
<name>A0AAE0CA91_9CHLO</name>
<dbReference type="SUPFAM" id="SSF54427">
    <property type="entry name" value="NTF2-like"/>
    <property type="match status" value="1"/>
</dbReference>
<dbReference type="Pfam" id="PF12680">
    <property type="entry name" value="SnoaL_2"/>
    <property type="match status" value="1"/>
</dbReference>
<feature type="signal peptide" evidence="1">
    <location>
        <begin position="1"/>
        <end position="23"/>
    </location>
</feature>
<dbReference type="Proteomes" id="UP001190700">
    <property type="component" value="Unassembled WGS sequence"/>
</dbReference>
<protein>
    <recommendedName>
        <fullName evidence="2">SnoaL-like domain-containing protein</fullName>
    </recommendedName>
</protein>
<evidence type="ECO:0000313" key="3">
    <source>
        <dbReference type="EMBL" id="KAK3250230.1"/>
    </source>
</evidence>
<comment type="caution">
    <text evidence="3">The sequence shown here is derived from an EMBL/GenBank/DDBJ whole genome shotgun (WGS) entry which is preliminary data.</text>
</comment>
<gene>
    <name evidence="3" type="ORF">CYMTET_40384</name>
</gene>
<accession>A0AAE0CA91</accession>
<evidence type="ECO:0000313" key="4">
    <source>
        <dbReference type="Proteomes" id="UP001190700"/>
    </source>
</evidence>
<keyword evidence="1" id="KW-0732">Signal</keyword>
<evidence type="ECO:0000259" key="2">
    <source>
        <dbReference type="Pfam" id="PF12680"/>
    </source>
</evidence>